<keyword evidence="3" id="KW-1185">Reference proteome</keyword>
<proteinExistence type="predicted"/>
<name>A0A1H0E5L8_9GAMM</name>
<dbReference type="OrthoDB" id="8374021at2"/>
<dbReference type="EMBL" id="FNII01000008">
    <property type="protein sequence ID" value="SDN77714.1"/>
    <property type="molecule type" value="Genomic_DNA"/>
</dbReference>
<organism evidence="2 3">
    <name type="scientific">Vreelandella arcis</name>
    <dbReference type="NCBI Taxonomy" id="416873"/>
    <lineage>
        <taxon>Bacteria</taxon>
        <taxon>Pseudomonadati</taxon>
        <taxon>Pseudomonadota</taxon>
        <taxon>Gammaproteobacteria</taxon>
        <taxon>Oceanospirillales</taxon>
        <taxon>Halomonadaceae</taxon>
        <taxon>Vreelandella</taxon>
    </lineage>
</organism>
<protein>
    <submittedName>
        <fullName evidence="2">Putative zinc-finger</fullName>
    </submittedName>
</protein>
<evidence type="ECO:0000259" key="1">
    <source>
        <dbReference type="Pfam" id="PF13490"/>
    </source>
</evidence>
<dbReference type="Pfam" id="PF13490">
    <property type="entry name" value="zf-HC2"/>
    <property type="match status" value="1"/>
</dbReference>
<feature type="domain" description="Putative zinc-finger" evidence="1">
    <location>
        <begin position="4"/>
        <end position="38"/>
    </location>
</feature>
<keyword evidence="2" id="KW-0479">Metal-binding</keyword>
<reference evidence="3" key="1">
    <citation type="submission" date="2016-10" db="EMBL/GenBank/DDBJ databases">
        <authorList>
            <person name="Varghese N."/>
            <person name="Submissions S."/>
        </authorList>
    </citation>
    <scope>NUCLEOTIDE SEQUENCE [LARGE SCALE GENOMIC DNA]</scope>
    <source>
        <strain evidence="3">CGMCC 1.6494</strain>
    </source>
</reference>
<dbReference type="AlphaFoldDB" id="A0A1H0E5L8"/>
<evidence type="ECO:0000313" key="2">
    <source>
        <dbReference type="EMBL" id="SDN77714.1"/>
    </source>
</evidence>
<dbReference type="GO" id="GO:0008270">
    <property type="term" value="F:zinc ion binding"/>
    <property type="evidence" value="ECO:0007669"/>
    <property type="project" value="UniProtKB-KW"/>
</dbReference>
<dbReference type="InterPro" id="IPR027383">
    <property type="entry name" value="Znf_put"/>
</dbReference>
<accession>A0A1H0E5L8</accession>
<evidence type="ECO:0000313" key="3">
    <source>
        <dbReference type="Proteomes" id="UP000199677"/>
    </source>
</evidence>
<dbReference type="Proteomes" id="UP000199677">
    <property type="component" value="Unassembled WGS sequence"/>
</dbReference>
<gene>
    <name evidence="2" type="ORF">SAMN04487951_10829</name>
</gene>
<keyword evidence="2" id="KW-0862">Zinc</keyword>
<sequence>MLMCREATRLMSLKQDRSLTLRERAALRFHLSMCGACRACARQFDLLHTIGEHHPAALQTPHTPDDDRTH</sequence>
<keyword evidence="2" id="KW-0863">Zinc-finger</keyword>
<dbReference type="STRING" id="416873.SAMN04487951_10829"/>
<dbReference type="RefSeq" id="WP_089706275.1">
    <property type="nucleotide sequence ID" value="NZ_FNII01000008.1"/>
</dbReference>